<evidence type="ECO:0000313" key="3">
    <source>
        <dbReference type="Proteomes" id="UP000193560"/>
    </source>
</evidence>
<proteinExistence type="predicted"/>
<dbReference type="EMBL" id="MCGE01000030">
    <property type="protein sequence ID" value="ORZ08597.1"/>
    <property type="molecule type" value="Genomic_DNA"/>
</dbReference>
<dbReference type="AlphaFoldDB" id="A0A1X2I3I3"/>
<protein>
    <submittedName>
        <fullName evidence="2">Tctex-1 family-domain-containing protein</fullName>
    </submittedName>
</protein>
<dbReference type="GO" id="GO:0007018">
    <property type="term" value="P:microtubule-based movement"/>
    <property type="evidence" value="ECO:0007669"/>
    <property type="project" value="TreeGrafter"/>
</dbReference>
<dbReference type="STRING" id="90262.A0A1X2I3I3"/>
<accession>A0A1X2I3I3</accession>
<dbReference type="PANTHER" id="PTHR21255">
    <property type="entry name" value="T-COMPLEX-ASSOCIATED-TESTIS-EXPRESSED 1/ DYNEIN LIGHT CHAIN"/>
    <property type="match status" value="1"/>
</dbReference>
<evidence type="ECO:0000313" key="2">
    <source>
        <dbReference type="EMBL" id="ORZ08597.1"/>
    </source>
</evidence>
<dbReference type="PANTHER" id="PTHR21255:SF4">
    <property type="entry name" value="DYNEIN LIGHT CHAIN TCTEX-TYPE"/>
    <property type="match status" value="1"/>
</dbReference>
<reference evidence="2 3" key="1">
    <citation type="submission" date="2016-07" db="EMBL/GenBank/DDBJ databases">
        <title>Pervasive Adenine N6-methylation of Active Genes in Fungi.</title>
        <authorList>
            <consortium name="DOE Joint Genome Institute"/>
            <person name="Mondo S.J."/>
            <person name="Dannebaum R.O."/>
            <person name="Kuo R.C."/>
            <person name="Labutti K."/>
            <person name="Haridas S."/>
            <person name="Kuo A."/>
            <person name="Salamov A."/>
            <person name="Ahrendt S.R."/>
            <person name="Lipzen A."/>
            <person name="Sullivan W."/>
            <person name="Andreopoulos W.B."/>
            <person name="Clum A."/>
            <person name="Lindquist E."/>
            <person name="Daum C."/>
            <person name="Ramamoorthy G.K."/>
            <person name="Gryganskyi A."/>
            <person name="Culley D."/>
            <person name="Magnuson J.K."/>
            <person name="James T.Y."/>
            <person name="O'Malley M.A."/>
            <person name="Stajich J.E."/>
            <person name="Spatafora J.W."/>
            <person name="Visel A."/>
            <person name="Grigoriev I.V."/>
        </authorList>
    </citation>
    <scope>NUCLEOTIDE SEQUENCE [LARGE SCALE GENOMIC DNA]</scope>
    <source>
        <strain evidence="2 3">NRRL 1336</strain>
    </source>
</reference>
<dbReference type="Gene3D" id="3.30.1140.40">
    <property type="entry name" value="Tctex-1"/>
    <property type="match status" value="1"/>
</dbReference>
<dbReference type="OrthoDB" id="10059120at2759"/>
<name>A0A1X2I3I3_9FUNG</name>
<sequence length="118" mass="13293">MEARSSVQDKPLSGSDDRQKFNTDEMTAIIKETVENAIQDADYLHSKVPAWNSTIVETCLKKLRAANTNYKFIVTCVIMQKNGAGFYAGSSVYWDNAHDVQAIGMKRRLYMPLPMCLP</sequence>
<dbReference type="Pfam" id="PF03645">
    <property type="entry name" value="Tctex-1"/>
    <property type="match status" value="1"/>
</dbReference>
<dbReference type="Proteomes" id="UP000193560">
    <property type="component" value="Unassembled WGS sequence"/>
</dbReference>
<organism evidence="2 3">
    <name type="scientific">Absidia repens</name>
    <dbReference type="NCBI Taxonomy" id="90262"/>
    <lineage>
        <taxon>Eukaryota</taxon>
        <taxon>Fungi</taxon>
        <taxon>Fungi incertae sedis</taxon>
        <taxon>Mucoromycota</taxon>
        <taxon>Mucoromycotina</taxon>
        <taxon>Mucoromycetes</taxon>
        <taxon>Mucorales</taxon>
        <taxon>Cunninghamellaceae</taxon>
        <taxon>Absidia</taxon>
    </lineage>
</organism>
<dbReference type="GO" id="GO:0005737">
    <property type="term" value="C:cytoplasm"/>
    <property type="evidence" value="ECO:0007669"/>
    <property type="project" value="TreeGrafter"/>
</dbReference>
<comment type="caution">
    <text evidence="2">The sequence shown here is derived from an EMBL/GenBank/DDBJ whole genome shotgun (WGS) entry which is preliminary data.</text>
</comment>
<gene>
    <name evidence="2" type="ORF">BCR42DRAFT_140394</name>
</gene>
<keyword evidence="3" id="KW-1185">Reference proteome</keyword>
<dbReference type="CDD" id="cd21455">
    <property type="entry name" value="DLC-like_DYNLT1_DYNLT3"/>
    <property type="match status" value="1"/>
</dbReference>
<feature type="region of interest" description="Disordered" evidence="1">
    <location>
        <begin position="1"/>
        <end position="21"/>
    </location>
</feature>
<dbReference type="InterPro" id="IPR005334">
    <property type="entry name" value="Tctex-1-like"/>
</dbReference>
<evidence type="ECO:0000256" key="1">
    <source>
        <dbReference type="SAM" id="MobiDB-lite"/>
    </source>
</evidence>
<dbReference type="GO" id="GO:0045505">
    <property type="term" value="F:dynein intermediate chain binding"/>
    <property type="evidence" value="ECO:0007669"/>
    <property type="project" value="TreeGrafter"/>
</dbReference>
<dbReference type="InterPro" id="IPR038586">
    <property type="entry name" value="Tctex-1-like_sf"/>
</dbReference>
<dbReference type="GO" id="GO:0005868">
    <property type="term" value="C:cytoplasmic dynein complex"/>
    <property type="evidence" value="ECO:0007669"/>
    <property type="project" value="TreeGrafter"/>
</dbReference>